<dbReference type="InterPro" id="IPR001452">
    <property type="entry name" value="SH3_domain"/>
</dbReference>
<dbReference type="CDD" id="cd11793">
    <property type="entry name" value="SH3_ephexin1_like"/>
    <property type="match status" value="1"/>
</dbReference>
<evidence type="ECO:0000313" key="4">
    <source>
        <dbReference type="Proteomes" id="UP000694941"/>
    </source>
</evidence>
<evidence type="ECO:0000313" key="5">
    <source>
        <dbReference type="RefSeq" id="XP_013792039.1"/>
    </source>
</evidence>
<dbReference type="PANTHER" id="PTHR12845">
    <property type="entry name" value="GUANINE NUCLEOTIDE EXCHANGE FACTOR"/>
    <property type="match status" value="1"/>
</dbReference>
<dbReference type="SUPFAM" id="SSF50729">
    <property type="entry name" value="PH domain-like"/>
    <property type="match status" value="1"/>
</dbReference>
<dbReference type="Gene3D" id="2.30.29.30">
    <property type="entry name" value="Pleckstrin-homology domain (PH domain)/Phosphotyrosine-binding domain (PTB)"/>
    <property type="match status" value="1"/>
</dbReference>
<dbReference type="InterPro" id="IPR011993">
    <property type="entry name" value="PH-like_dom_sf"/>
</dbReference>
<keyword evidence="1 2" id="KW-0728">SH3 domain</keyword>
<dbReference type="SUPFAM" id="SSF50044">
    <property type="entry name" value="SH3-domain"/>
    <property type="match status" value="1"/>
</dbReference>
<dbReference type="PANTHER" id="PTHR12845:SF5">
    <property type="entry name" value="EPHEXIN, ISOFORM D"/>
    <property type="match status" value="1"/>
</dbReference>
<evidence type="ECO:0000256" key="2">
    <source>
        <dbReference type="PROSITE-ProRule" id="PRU00192"/>
    </source>
</evidence>
<dbReference type="PROSITE" id="PS50002">
    <property type="entry name" value="SH3"/>
    <property type="match status" value="1"/>
</dbReference>
<dbReference type="GeneID" id="106475910"/>
<protein>
    <submittedName>
        <fullName evidence="5">Rho guanine nucleotide exchange factor 26-like</fullName>
    </submittedName>
</protein>
<proteinExistence type="predicted"/>
<gene>
    <name evidence="5" type="primary">LOC106475910</name>
</gene>
<dbReference type="CDD" id="cd01221">
    <property type="entry name" value="PH_ephexin"/>
    <property type="match status" value="1"/>
</dbReference>
<sequence length="263" mass="30880">MQRMEEIMLLSHQLEFRDCKAIPLISSSRWLVKKGGVTRLLFEESSKYTFGRAARCFKTSVYLFLFTDLLIVTKKRSEENYTVIDYCPRNMLQVVSLDQPLPSQLPFRSEICKNLFQLIMLNNHEGKTVEMIFSCPLDSDRTRWIEAVTPPTSENPNERIYEHWDCPQVQCIEKYDAQEPDELSLEESDVVNVFRKTADGWYEGELIRDGTRGWFPSKHTLEVISSHVKARNLRQRYRLLVLTHTLVEEQRKAQLAQQKNKKS</sequence>
<dbReference type="Proteomes" id="UP000694941">
    <property type="component" value="Unplaced"/>
</dbReference>
<dbReference type="SMART" id="SM00326">
    <property type="entry name" value="SH3"/>
    <property type="match status" value="1"/>
</dbReference>
<name>A0ABM1C0D4_LIMPO</name>
<reference evidence="5" key="1">
    <citation type="submission" date="2025-08" db="UniProtKB">
        <authorList>
            <consortium name="RefSeq"/>
        </authorList>
    </citation>
    <scope>IDENTIFICATION</scope>
    <source>
        <tissue evidence="5">Muscle</tissue>
    </source>
</reference>
<evidence type="ECO:0000256" key="1">
    <source>
        <dbReference type="ARBA" id="ARBA00022443"/>
    </source>
</evidence>
<dbReference type="InterPro" id="IPR047271">
    <property type="entry name" value="Ephexin-like"/>
</dbReference>
<dbReference type="Gene3D" id="2.30.30.40">
    <property type="entry name" value="SH3 Domains"/>
    <property type="match status" value="1"/>
</dbReference>
<dbReference type="InterPro" id="IPR047270">
    <property type="entry name" value="PH_ephexin"/>
</dbReference>
<accession>A0ABM1C0D4</accession>
<organism evidence="4 5">
    <name type="scientific">Limulus polyphemus</name>
    <name type="common">Atlantic horseshoe crab</name>
    <dbReference type="NCBI Taxonomy" id="6850"/>
    <lineage>
        <taxon>Eukaryota</taxon>
        <taxon>Metazoa</taxon>
        <taxon>Ecdysozoa</taxon>
        <taxon>Arthropoda</taxon>
        <taxon>Chelicerata</taxon>
        <taxon>Merostomata</taxon>
        <taxon>Xiphosura</taxon>
        <taxon>Limulidae</taxon>
        <taxon>Limulus</taxon>
    </lineage>
</organism>
<evidence type="ECO:0000259" key="3">
    <source>
        <dbReference type="PROSITE" id="PS50002"/>
    </source>
</evidence>
<dbReference type="Pfam" id="PF00018">
    <property type="entry name" value="SH3_1"/>
    <property type="match status" value="1"/>
</dbReference>
<feature type="domain" description="SH3" evidence="3">
    <location>
        <begin position="164"/>
        <end position="225"/>
    </location>
</feature>
<dbReference type="RefSeq" id="XP_013792039.1">
    <property type="nucleotide sequence ID" value="XM_013936585.2"/>
</dbReference>
<dbReference type="InterPro" id="IPR036028">
    <property type="entry name" value="SH3-like_dom_sf"/>
</dbReference>
<keyword evidence="4" id="KW-1185">Reference proteome</keyword>